<evidence type="ECO:0000313" key="1">
    <source>
        <dbReference type="EMBL" id="ARR10665.1"/>
    </source>
</evidence>
<sequence length="68" mass="7716">MKMSIFVSKAHCPSCNHSVFELQQALLETCPYCGQQLSENDHQQQTHPTYQLTMDPQHGTLLLAKQEA</sequence>
<keyword evidence="2" id="KW-1185">Reference proteome</keyword>
<keyword evidence="1" id="KW-0614">Plasmid</keyword>
<evidence type="ECO:0000313" key="2">
    <source>
        <dbReference type="Proteomes" id="UP000078148"/>
    </source>
</evidence>
<protein>
    <submittedName>
        <fullName evidence="1">Uncharacterized protein</fullName>
    </submittedName>
</protein>
<dbReference type="AlphaFoldDB" id="A0A1X9T3W1"/>
<reference evidence="1 2" key="1">
    <citation type="journal article" date="2016" name="Int. J. Syst. Evol. Microbiol.">
        <title>Paenibacillus damxungensis sp. nov., isolated from raw yak (Bos grunniens) milk.</title>
        <authorList>
            <person name="Wu Z."/>
            <person name="Gao C."/>
            <person name="Han J."/>
            <person name="Liu Z."/>
        </authorList>
    </citation>
    <scope>NUCLEOTIDE SEQUENCE [LARGE SCALE GENOMIC DNA]</scope>
    <source>
        <strain evidence="1 2">BD3526</strain>
        <plasmid evidence="1 2">unnamed1</plasmid>
    </source>
</reference>
<organism evidence="1 2">
    <name type="scientific">Paenibacillus bovis</name>
    <dbReference type="NCBI Taxonomy" id="1616788"/>
    <lineage>
        <taxon>Bacteria</taxon>
        <taxon>Bacillati</taxon>
        <taxon>Bacillota</taxon>
        <taxon>Bacilli</taxon>
        <taxon>Bacillales</taxon>
        <taxon>Paenibacillaceae</taxon>
        <taxon>Paenibacillus</taxon>
    </lineage>
</organism>
<dbReference type="EMBL" id="CP021170">
    <property type="protein sequence ID" value="ARR10665.1"/>
    <property type="molecule type" value="Genomic_DNA"/>
</dbReference>
<dbReference type="RefSeq" id="WP_087071378.1">
    <property type="nucleotide sequence ID" value="NZ_CP021170.1"/>
</dbReference>
<gene>
    <name evidence="1" type="ORF">AR543_p0057</name>
</gene>
<dbReference type="Proteomes" id="UP000078148">
    <property type="component" value="Plasmid unnamed1"/>
</dbReference>
<accession>A0A1X9T3W1</accession>
<geneLocation type="plasmid" evidence="1 2">
    <name>unnamed1</name>
</geneLocation>
<name>A0A1X9T3W1_9BACL</name>
<proteinExistence type="predicted"/>
<dbReference type="KEGG" id="pbv:AR543_p0057"/>